<feature type="transmembrane region" description="Helical" evidence="2">
    <location>
        <begin position="118"/>
        <end position="142"/>
    </location>
</feature>
<sequence>MSSQDTVEALQWYQWMFMVVLVLGVAMAVALIVRTVLLATGSAGYASETDPMVTALSFMVLLCYIGLHLLGYYCQYVKTPLCRPMKALLAFGMILVVTACYVTFTLTTNYTQNADKTAYIVVAISCLQVVAFVGFVVTLIFNGCFSKDMTIKQCVFYVMGSIATLCFIGYIASLQWYFYYTTKGSWTSETQQKANATKSSCRTLSSLNNVLMGASVLSAYQVNLCCTPWSRWDVLLLVLLGGALGILIVIVISGQEGQHGLEPASYTLLFLTTIATIVLLVIIHFKEPLSQYWSRDRVACGVLSLVSLVTWMGIASYGMESTDNTGKPPFYCLVVYGCITFGGALFYGFRGGLLQGSCFTKKSSGSNSTQLQGSDEAVSTPEVAVDNTADTVEVTRDTE</sequence>
<reference evidence="3 4" key="1">
    <citation type="journal article" date="2007" name="PLoS Pathog.">
        <title>Genome sequence of Babesia bovis and comparative analysis of apicomplexan hemoprotozoa.</title>
        <authorList>
            <person name="Brayton K.A."/>
            <person name="Lau A.O.T."/>
            <person name="Herndon D.R."/>
            <person name="Hannick L."/>
            <person name="Kappmeyer L.S."/>
            <person name="Berens S.J."/>
            <person name="Bidwell S.L."/>
            <person name="Brown W.C."/>
            <person name="Crabtree J."/>
            <person name="Fadrosh D."/>
            <person name="Feldblum T."/>
            <person name="Forberger H.A."/>
            <person name="Haas B.J."/>
            <person name="Howell J.M."/>
            <person name="Khouri H."/>
            <person name="Koo H."/>
            <person name="Mann D.J."/>
            <person name="Norimine J."/>
            <person name="Paulsen I.T."/>
            <person name="Radune D."/>
            <person name="Ren Q."/>
            <person name="Smith R.K. Jr."/>
            <person name="Suarez C.E."/>
            <person name="White O."/>
            <person name="Wortman J.R."/>
            <person name="Knowles D.P. Jr."/>
            <person name="McElwain T.F."/>
            <person name="Nene V.M."/>
        </authorList>
    </citation>
    <scope>NUCLEOTIDE SEQUENCE [LARGE SCALE GENOMIC DNA]</scope>
    <source>
        <strain evidence="3">T2Bo</strain>
    </source>
</reference>
<dbReference type="RefSeq" id="XP_001609173.1">
    <property type="nucleotide sequence ID" value="XM_001609123.1"/>
</dbReference>
<feature type="transmembrane region" description="Helical" evidence="2">
    <location>
        <begin position="264"/>
        <end position="285"/>
    </location>
</feature>
<dbReference type="GeneID" id="5477404"/>
<evidence type="ECO:0000313" key="3">
    <source>
        <dbReference type="EMBL" id="EDO05605.1"/>
    </source>
</evidence>
<accession>A7AUX9</accession>
<feature type="region of interest" description="Disordered" evidence="1">
    <location>
        <begin position="364"/>
        <end position="399"/>
    </location>
</feature>
<gene>
    <name evidence="3" type="ORF">BBOV_IV000050</name>
</gene>
<feature type="transmembrane region" description="Helical" evidence="2">
    <location>
        <begin position="12"/>
        <end position="33"/>
    </location>
</feature>
<feature type="transmembrane region" description="Helical" evidence="2">
    <location>
        <begin position="297"/>
        <end position="316"/>
    </location>
</feature>
<dbReference type="Proteomes" id="UP000002173">
    <property type="component" value="Unassembled WGS sequence"/>
</dbReference>
<feature type="compositionally biased region" description="Polar residues" evidence="1">
    <location>
        <begin position="364"/>
        <end position="373"/>
    </location>
</feature>
<organism evidence="3 4">
    <name type="scientific">Babesia bovis</name>
    <dbReference type="NCBI Taxonomy" id="5865"/>
    <lineage>
        <taxon>Eukaryota</taxon>
        <taxon>Sar</taxon>
        <taxon>Alveolata</taxon>
        <taxon>Apicomplexa</taxon>
        <taxon>Aconoidasida</taxon>
        <taxon>Piroplasmida</taxon>
        <taxon>Babesiidae</taxon>
        <taxon>Babesia</taxon>
    </lineage>
</organism>
<reference evidence="4" key="3">
    <citation type="journal article" date="2021" name="Int. J. Parasitol.">
        <title>Comparative analysis of gene expression between Babesia bovis blood stages and kinetes allowed by improved genome annotation.</title>
        <authorList>
            <person name="Ueti M.W."/>
            <person name="Johnson W.C."/>
            <person name="Kappmeyer L.S."/>
            <person name="Herndon D.R."/>
            <person name="Mousel M.R."/>
            <person name="Reif K.E."/>
            <person name="Taus N.S."/>
            <person name="Ifeonu O.O."/>
            <person name="Silva J.C."/>
            <person name="Suarez C.E."/>
            <person name="Brayton K.A."/>
        </authorList>
    </citation>
    <scope>NUCLEOTIDE SEQUENCE [LARGE SCALE GENOMIC DNA]</scope>
</reference>
<reference evidence="4" key="2">
    <citation type="journal article" date="2020" name="Data Brief">
        <title>Transcriptome dataset of Babesia bovis life stages within vertebrate and invertebrate hosts.</title>
        <authorList>
            <person name="Ueti M.W."/>
            <person name="Johnson W.C."/>
            <person name="Kappmeyer L.S."/>
            <person name="Herndon D.R."/>
            <person name="Mousel M.R."/>
            <person name="Reif K.E."/>
            <person name="Taus N.S."/>
            <person name="Ifeonu O.O."/>
            <person name="Silva J.C."/>
            <person name="Suarez C.E."/>
            <person name="Brayton K.A."/>
        </authorList>
    </citation>
    <scope>NUCLEOTIDE SEQUENCE [LARGE SCALE GENOMIC DNA]</scope>
</reference>
<keyword evidence="2" id="KW-0812">Transmembrane</keyword>
<evidence type="ECO:0000256" key="2">
    <source>
        <dbReference type="SAM" id="Phobius"/>
    </source>
</evidence>
<evidence type="ECO:0000313" key="4">
    <source>
        <dbReference type="Proteomes" id="UP000002173"/>
    </source>
</evidence>
<keyword evidence="2" id="KW-0472">Membrane</keyword>
<dbReference type="AlphaFoldDB" id="A7AUX9"/>
<feature type="transmembrane region" description="Helical" evidence="2">
    <location>
        <begin position="87"/>
        <end position="106"/>
    </location>
</feature>
<proteinExistence type="predicted"/>
<protein>
    <submittedName>
        <fullName evidence="3">Membrane protein, putative</fullName>
    </submittedName>
</protein>
<name>A7AUX9_BABBO</name>
<keyword evidence="4" id="KW-1185">Reference proteome</keyword>
<keyword evidence="2" id="KW-1133">Transmembrane helix</keyword>
<comment type="caution">
    <text evidence="3">The sequence shown here is derived from an EMBL/GenBank/DDBJ whole genome shotgun (WGS) entry which is preliminary data.</text>
</comment>
<dbReference type="VEuPathDB" id="PiroplasmaDB:BBOV_IV000050"/>
<feature type="transmembrane region" description="Helical" evidence="2">
    <location>
        <begin position="154"/>
        <end position="178"/>
    </location>
</feature>
<evidence type="ECO:0000256" key="1">
    <source>
        <dbReference type="SAM" id="MobiDB-lite"/>
    </source>
</evidence>
<dbReference type="EMBL" id="AAXT01000004">
    <property type="protein sequence ID" value="EDO05605.1"/>
    <property type="molecule type" value="Genomic_DNA"/>
</dbReference>
<dbReference type="InParanoid" id="A7AUX9"/>
<feature type="transmembrane region" description="Helical" evidence="2">
    <location>
        <begin position="234"/>
        <end position="252"/>
    </location>
</feature>
<feature type="transmembrane region" description="Helical" evidence="2">
    <location>
        <begin position="53"/>
        <end position="75"/>
    </location>
</feature>
<feature type="transmembrane region" description="Helical" evidence="2">
    <location>
        <begin position="204"/>
        <end position="222"/>
    </location>
</feature>
<feature type="transmembrane region" description="Helical" evidence="2">
    <location>
        <begin position="328"/>
        <end position="349"/>
    </location>
</feature>
<dbReference type="KEGG" id="bbo:BBOV_IV000050"/>